<dbReference type="Proteomes" id="UP000295611">
    <property type="component" value="Unassembled WGS sequence"/>
</dbReference>
<accession>A0A4R7B8T7</accession>
<protein>
    <submittedName>
        <fullName evidence="1">Uncharacterized protein</fullName>
    </submittedName>
</protein>
<dbReference type="RefSeq" id="WP_133680297.1">
    <property type="nucleotide sequence ID" value="NZ_SNZP01000006.1"/>
</dbReference>
<reference evidence="1 2" key="1">
    <citation type="submission" date="2019-03" db="EMBL/GenBank/DDBJ databases">
        <title>Genomic Encyclopedia of Type Strains, Phase III (KMG-III): the genomes of soil and plant-associated and newly described type strains.</title>
        <authorList>
            <person name="Whitman W."/>
        </authorList>
    </citation>
    <scope>NUCLEOTIDE SEQUENCE [LARGE SCALE GENOMIC DNA]</scope>
    <source>
        <strain evidence="1 2">CECT 8976</strain>
    </source>
</reference>
<sequence>MMNLADLSVVRMAGVDAVEALEMWGRWQRLGATRGRAQGVEGRFRSQRCEQCYEALEPCLACRSAGASSAPLDERLALAVEAAITYGAMKVSLGGGRQRITDGCNSKEQALLLAHYRGFRGQDGHYRDSHPRVVCRQLGLAIADYDAQVARLTMAVWNRAKKRISTKMS</sequence>
<name>A0A4R7B8T7_9NEIS</name>
<dbReference type="EMBL" id="SNZP01000006">
    <property type="protein sequence ID" value="TDR80007.1"/>
    <property type="molecule type" value="Genomic_DNA"/>
</dbReference>
<keyword evidence="2" id="KW-1185">Reference proteome</keyword>
<dbReference type="AlphaFoldDB" id="A0A4R7B8T7"/>
<comment type="caution">
    <text evidence="1">The sequence shown here is derived from an EMBL/GenBank/DDBJ whole genome shotgun (WGS) entry which is preliminary data.</text>
</comment>
<organism evidence="1 2">
    <name type="scientific">Paludibacterium purpuratum</name>
    <dbReference type="NCBI Taxonomy" id="1144873"/>
    <lineage>
        <taxon>Bacteria</taxon>
        <taxon>Pseudomonadati</taxon>
        <taxon>Pseudomonadota</taxon>
        <taxon>Betaproteobacteria</taxon>
        <taxon>Neisseriales</taxon>
        <taxon>Chromobacteriaceae</taxon>
        <taxon>Paludibacterium</taxon>
    </lineage>
</organism>
<proteinExistence type="predicted"/>
<dbReference type="OrthoDB" id="8596375at2"/>
<gene>
    <name evidence="1" type="ORF">DFP86_106147</name>
</gene>
<evidence type="ECO:0000313" key="2">
    <source>
        <dbReference type="Proteomes" id="UP000295611"/>
    </source>
</evidence>
<evidence type="ECO:0000313" key="1">
    <source>
        <dbReference type="EMBL" id="TDR80007.1"/>
    </source>
</evidence>